<comment type="caution">
    <text evidence="2">The sequence shown here is derived from an EMBL/GenBank/DDBJ whole genome shotgun (WGS) entry which is preliminary data.</text>
</comment>
<dbReference type="EMBL" id="JAPDHF010000005">
    <property type="protein sequence ID" value="KAJ4017532.1"/>
    <property type="molecule type" value="Genomic_DNA"/>
</dbReference>
<sequence>MGSKTLRKYKVENKKPESPEPTVLATSDEDPENGILWAQQPKFKHTTNDTTGHVTMADLAEPPIIPEIPRAMVYHPWLVIADSEESGDEVLA</sequence>
<protein>
    <submittedName>
        <fullName evidence="2">Uncharacterized protein</fullName>
    </submittedName>
</protein>
<keyword evidence="3" id="KW-1185">Reference proteome</keyword>
<accession>A0A9W8PTD3</accession>
<reference evidence="2" key="1">
    <citation type="submission" date="2022-10" db="EMBL/GenBank/DDBJ databases">
        <title>Fusarium specimens isolated from Avocado Roots.</title>
        <authorList>
            <person name="Stajich J."/>
            <person name="Roper C."/>
            <person name="Heimlech-Rivalta G."/>
        </authorList>
    </citation>
    <scope>NUCLEOTIDE SEQUENCE</scope>
    <source>
        <strain evidence="2">CF00143</strain>
    </source>
</reference>
<dbReference type="AlphaFoldDB" id="A0A9W8PTD3"/>
<name>A0A9W8PTD3_9HYPO</name>
<evidence type="ECO:0000313" key="2">
    <source>
        <dbReference type="EMBL" id="KAJ4017532.1"/>
    </source>
</evidence>
<dbReference type="Proteomes" id="UP001152130">
    <property type="component" value="Unassembled WGS sequence"/>
</dbReference>
<evidence type="ECO:0000313" key="3">
    <source>
        <dbReference type="Proteomes" id="UP001152130"/>
    </source>
</evidence>
<feature type="region of interest" description="Disordered" evidence="1">
    <location>
        <begin position="1"/>
        <end position="35"/>
    </location>
</feature>
<evidence type="ECO:0000256" key="1">
    <source>
        <dbReference type="SAM" id="MobiDB-lite"/>
    </source>
</evidence>
<organism evidence="2 3">
    <name type="scientific">Fusarium irregulare</name>
    <dbReference type="NCBI Taxonomy" id="2494466"/>
    <lineage>
        <taxon>Eukaryota</taxon>
        <taxon>Fungi</taxon>
        <taxon>Dikarya</taxon>
        <taxon>Ascomycota</taxon>
        <taxon>Pezizomycotina</taxon>
        <taxon>Sordariomycetes</taxon>
        <taxon>Hypocreomycetidae</taxon>
        <taxon>Hypocreales</taxon>
        <taxon>Nectriaceae</taxon>
        <taxon>Fusarium</taxon>
        <taxon>Fusarium incarnatum-equiseti species complex</taxon>
    </lineage>
</organism>
<proteinExistence type="predicted"/>
<gene>
    <name evidence="2" type="ORF">NW766_003594</name>
</gene>
<feature type="compositionally biased region" description="Basic and acidic residues" evidence="1">
    <location>
        <begin position="9"/>
        <end position="18"/>
    </location>
</feature>